<keyword evidence="10" id="KW-0406">Ion transport</keyword>
<dbReference type="Gene3D" id="1.10.238.10">
    <property type="entry name" value="EF-hand"/>
    <property type="match status" value="1"/>
</dbReference>
<dbReference type="Gene3D" id="1.10.287.70">
    <property type="match status" value="1"/>
</dbReference>
<dbReference type="Gene3D" id="1.20.120.350">
    <property type="entry name" value="Voltage-gated potassium channels. Chain C"/>
    <property type="match status" value="1"/>
</dbReference>
<evidence type="ECO:0000313" key="17">
    <source>
        <dbReference type="Proteomes" id="UP000626109"/>
    </source>
</evidence>
<dbReference type="PRINTS" id="PR00169">
    <property type="entry name" value="KCHANNEL"/>
</dbReference>
<dbReference type="SUPFAM" id="SSF81324">
    <property type="entry name" value="Voltage-gated potassium channels"/>
    <property type="match status" value="1"/>
</dbReference>
<comment type="caution">
    <text evidence="16">The sequence shown here is derived from an EMBL/GenBank/DDBJ whole genome shotgun (WGS) entry which is preliminary data.</text>
</comment>
<dbReference type="PROSITE" id="PS00018">
    <property type="entry name" value="EF_HAND_1"/>
    <property type="match status" value="1"/>
</dbReference>
<dbReference type="GO" id="GO:0005509">
    <property type="term" value="F:calcium ion binding"/>
    <property type="evidence" value="ECO:0007669"/>
    <property type="project" value="InterPro"/>
</dbReference>
<feature type="domain" description="EF-hand" evidence="15">
    <location>
        <begin position="497"/>
        <end position="532"/>
    </location>
</feature>
<feature type="transmembrane region" description="Helical" evidence="14">
    <location>
        <begin position="414"/>
        <end position="435"/>
    </location>
</feature>
<evidence type="ECO:0000256" key="6">
    <source>
        <dbReference type="ARBA" id="ARBA00022837"/>
    </source>
</evidence>
<keyword evidence="12" id="KW-0407">Ion channel</keyword>
<dbReference type="InterPro" id="IPR018247">
    <property type="entry name" value="EF_Hand_1_Ca_BS"/>
</dbReference>
<evidence type="ECO:0000256" key="11">
    <source>
        <dbReference type="ARBA" id="ARBA00023136"/>
    </source>
</evidence>
<dbReference type="InterPro" id="IPR027359">
    <property type="entry name" value="Volt_channel_dom_sf"/>
</dbReference>
<organism evidence="16 17">
    <name type="scientific">Polarella glacialis</name>
    <name type="common">Dinoflagellate</name>
    <dbReference type="NCBI Taxonomy" id="89957"/>
    <lineage>
        <taxon>Eukaryota</taxon>
        <taxon>Sar</taxon>
        <taxon>Alveolata</taxon>
        <taxon>Dinophyceae</taxon>
        <taxon>Suessiales</taxon>
        <taxon>Suessiaceae</taxon>
        <taxon>Polarella</taxon>
    </lineage>
</organism>
<keyword evidence="7" id="KW-0851">Voltage-gated channel</keyword>
<dbReference type="Proteomes" id="UP000626109">
    <property type="component" value="Unassembled WGS sequence"/>
</dbReference>
<dbReference type="InterPro" id="IPR002048">
    <property type="entry name" value="EF_hand_dom"/>
</dbReference>
<keyword evidence="5" id="KW-0631">Potassium channel</keyword>
<keyword evidence="3" id="KW-0633">Potassium transport</keyword>
<dbReference type="PANTHER" id="PTHR11537:SF254">
    <property type="entry name" value="POTASSIUM VOLTAGE-GATED CHANNEL PROTEIN SHAB"/>
    <property type="match status" value="1"/>
</dbReference>
<evidence type="ECO:0000256" key="3">
    <source>
        <dbReference type="ARBA" id="ARBA00022538"/>
    </source>
</evidence>
<keyword evidence="2" id="KW-0813">Transport</keyword>
<evidence type="ECO:0000256" key="12">
    <source>
        <dbReference type="ARBA" id="ARBA00023303"/>
    </source>
</evidence>
<proteinExistence type="predicted"/>
<accession>A0A813KGL0</accession>
<keyword evidence="9 14" id="KW-1133">Transmembrane helix</keyword>
<evidence type="ECO:0000313" key="16">
    <source>
        <dbReference type="EMBL" id="CAE8702496.1"/>
    </source>
</evidence>
<evidence type="ECO:0000256" key="14">
    <source>
        <dbReference type="SAM" id="Phobius"/>
    </source>
</evidence>
<dbReference type="GO" id="GO:0008076">
    <property type="term" value="C:voltage-gated potassium channel complex"/>
    <property type="evidence" value="ECO:0007669"/>
    <property type="project" value="InterPro"/>
</dbReference>
<name>A0A813KGL0_POLGL</name>
<evidence type="ECO:0000256" key="1">
    <source>
        <dbReference type="ARBA" id="ARBA00004141"/>
    </source>
</evidence>
<dbReference type="InterPro" id="IPR005821">
    <property type="entry name" value="Ion_trans_dom"/>
</dbReference>
<protein>
    <recommendedName>
        <fullName evidence="15">EF-hand domain-containing protein</fullName>
    </recommendedName>
</protein>
<evidence type="ECO:0000256" key="2">
    <source>
        <dbReference type="ARBA" id="ARBA00022448"/>
    </source>
</evidence>
<sequence>MMDFSAQPNGFHESAFLSCVRQLVAEHDRLQHEKAELHQKLLEFQGTEGVGPQTTAFTRMDLGTSSNEAAASKCSVDKDAAQCAIPASRQTRNMYPLLTEGAPHVSELPRSISDVSMHPWSRAAVRAELIGVEFTAGADQEEVIGTNDVTPEIGIFEVQSQDPSESSSPSKMTVSKFHDCQKRISENMSQRRQTRSQIIKLAVWRFIDQPDGGLANQLFHTFYNMLIALSVLSPIIASTPISQAAKTDLRVADLIFTIMFTMEILIKLACCPNRRVFMESMYTVIDFAVVIAGYINVAFSEPENIMLQLVASQVPILRLLKITRHSTGWHLLVISMKNCIAPLLVPLYLLLLMVVFSGSLHYWMDLNFGCVDSDCEEIDRPAFRSIPHAMWFVIVTLASVGYGDVVPHTDLGKVLASIQIVGGVCFIAMPLSIIGRNFTKVWDDRHRLIMRRKLISRSNGMDMDEMKHMFYELDGDGSEAITFEEFAPFVESLQLGVSKRALHDLFKAIDIDGSRSISFAEFEDFLFPGEETKNHFSKTKAFAGKVVKRMATGTSMLSQMSSRSDRAPVGSDCAPVGPSRSSSRAG</sequence>
<dbReference type="SUPFAM" id="SSF47473">
    <property type="entry name" value="EF-hand"/>
    <property type="match status" value="1"/>
</dbReference>
<gene>
    <name evidence="16" type="ORF">PGLA2088_LOCUS32449</name>
</gene>
<dbReference type="AlphaFoldDB" id="A0A813KGL0"/>
<reference evidence="16" key="1">
    <citation type="submission" date="2021-02" db="EMBL/GenBank/DDBJ databases">
        <authorList>
            <person name="Dougan E. K."/>
            <person name="Rhodes N."/>
            <person name="Thang M."/>
            <person name="Chan C."/>
        </authorList>
    </citation>
    <scope>NUCLEOTIDE SEQUENCE</scope>
</reference>
<evidence type="ECO:0000256" key="4">
    <source>
        <dbReference type="ARBA" id="ARBA00022692"/>
    </source>
</evidence>
<dbReference type="InterPro" id="IPR011992">
    <property type="entry name" value="EF-hand-dom_pair"/>
</dbReference>
<dbReference type="PANTHER" id="PTHR11537">
    <property type="entry name" value="VOLTAGE-GATED POTASSIUM CHANNEL"/>
    <property type="match status" value="1"/>
</dbReference>
<feature type="region of interest" description="Disordered" evidence="13">
    <location>
        <begin position="557"/>
        <end position="586"/>
    </location>
</feature>
<dbReference type="Pfam" id="PF00520">
    <property type="entry name" value="Ion_trans"/>
    <property type="match status" value="1"/>
</dbReference>
<evidence type="ECO:0000256" key="7">
    <source>
        <dbReference type="ARBA" id="ARBA00022882"/>
    </source>
</evidence>
<keyword evidence="6" id="KW-0106">Calcium</keyword>
<dbReference type="Pfam" id="PF13499">
    <property type="entry name" value="EF-hand_7"/>
    <property type="match status" value="1"/>
</dbReference>
<evidence type="ECO:0000256" key="5">
    <source>
        <dbReference type="ARBA" id="ARBA00022826"/>
    </source>
</evidence>
<feature type="domain" description="EF-hand" evidence="15">
    <location>
        <begin position="461"/>
        <end position="496"/>
    </location>
</feature>
<evidence type="ECO:0000259" key="15">
    <source>
        <dbReference type="PROSITE" id="PS50222"/>
    </source>
</evidence>
<dbReference type="EMBL" id="CAJNNW010030110">
    <property type="protein sequence ID" value="CAE8702496.1"/>
    <property type="molecule type" value="Genomic_DNA"/>
</dbReference>
<dbReference type="InterPro" id="IPR028325">
    <property type="entry name" value="VG_K_chnl"/>
</dbReference>
<evidence type="ECO:0000256" key="8">
    <source>
        <dbReference type="ARBA" id="ARBA00022958"/>
    </source>
</evidence>
<keyword evidence="11 14" id="KW-0472">Membrane</keyword>
<feature type="transmembrane region" description="Helical" evidence="14">
    <location>
        <begin position="389"/>
        <end position="407"/>
    </location>
</feature>
<dbReference type="GO" id="GO:0005249">
    <property type="term" value="F:voltage-gated potassium channel activity"/>
    <property type="evidence" value="ECO:0007669"/>
    <property type="project" value="InterPro"/>
</dbReference>
<evidence type="ECO:0000256" key="13">
    <source>
        <dbReference type="SAM" id="MobiDB-lite"/>
    </source>
</evidence>
<dbReference type="SMART" id="SM00054">
    <property type="entry name" value="EFh"/>
    <property type="match status" value="2"/>
</dbReference>
<evidence type="ECO:0000256" key="9">
    <source>
        <dbReference type="ARBA" id="ARBA00022989"/>
    </source>
</evidence>
<feature type="transmembrane region" description="Helical" evidence="14">
    <location>
        <begin position="343"/>
        <end position="364"/>
    </location>
</feature>
<dbReference type="CDD" id="cd00051">
    <property type="entry name" value="EFh"/>
    <property type="match status" value="1"/>
</dbReference>
<dbReference type="GO" id="GO:0001508">
    <property type="term" value="P:action potential"/>
    <property type="evidence" value="ECO:0007669"/>
    <property type="project" value="TreeGrafter"/>
</dbReference>
<keyword evidence="8" id="KW-0630">Potassium</keyword>
<keyword evidence="4 14" id="KW-0812">Transmembrane</keyword>
<comment type="subcellular location">
    <subcellularLocation>
        <location evidence="1">Membrane</location>
        <topology evidence="1">Multi-pass membrane protein</topology>
    </subcellularLocation>
</comment>
<dbReference type="PROSITE" id="PS50222">
    <property type="entry name" value="EF_HAND_2"/>
    <property type="match status" value="2"/>
</dbReference>
<evidence type="ECO:0000256" key="10">
    <source>
        <dbReference type="ARBA" id="ARBA00023065"/>
    </source>
</evidence>